<dbReference type="EMBL" id="CAJJDN010000002">
    <property type="protein sequence ID" value="CAD8047373.1"/>
    <property type="molecule type" value="Genomic_DNA"/>
</dbReference>
<keyword evidence="2" id="KW-1185">Reference proteome</keyword>
<gene>
    <name evidence="1" type="ORF">PSON_ATCC_30995.1.T0020360</name>
</gene>
<name>A0A8S1JXP6_9CILI</name>
<comment type="caution">
    <text evidence="1">The sequence shown here is derived from an EMBL/GenBank/DDBJ whole genome shotgun (WGS) entry which is preliminary data.</text>
</comment>
<proteinExistence type="predicted"/>
<organism evidence="1 2">
    <name type="scientific">Paramecium sonneborni</name>
    <dbReference type="NCBI Taxonomy" id="65129"/>
    <lineage>
        <taxon>Eukaryota</taxon>
        <taxon>Sar</taxon>
        <taxon>Alveolata</taxon>
        <taxon>Ciliophora</taxon>
        <taxon>Intramacronucleata</taxon>
        <taxon>Oligohymenophorea</taxon>
        <taxon>Peniculida</taxon>
        <taxon>Parameciidae</taxon>
        <taxon>Paramecium</taxon>
    </lineage>
</organism>
<reference evidence="1" key="1">
    <citation type="submission" date="2021-01" db="EMBL/GenBank/DDBJ databases">
        <authorList>
            <consortium name="Genoscope - CEA"/>
            <person name="William W."/>
        </authorList>
    </citation>
    <scope>NUCLEOTIDE SEQUENCE</scope>
</reference>
<protein>
    <submittedName>
        <fullName evidence="1">Uncharacterized protein</fullName>
    </submittedName>
</protein>
<sequence>MDIFDQFQKFKTSLKTQIEHRPHSQQRNTVLKTKFIQSTLQTQQQQLQDCCEGELGQSTKTTVAITKIYYDTQIIARSIADVINLTDVRYFNRLQ</sequence>
<evidence type="ECO:0000313" key="1">
    <source>
        <dbReference type="EMBL" id="CAD8047373.1"/>
    </source>
</evidence>
<accession>A0A8S1JXP6</accession>
<evidence type="ECO:0000313" key="2">
    <source>
        <dbReference type="Proteomes" id="UP000692954"/>
    </source>
</evidence>
<dbReference type="Proteomes" id="UP000692954">
    <property type="component" value="Unassembled WGS sequence"/>
</dbReference>
<dbReference type="AlphaFoldDB" id="A0A8S1JXP6"/>